<comment type="caution">
    <text evidence="2">The sequence shown here is derived from an EMBL/GenBank/DDBJ whole genome shotgun (WGS) entry which is preliminary data.</text>
</comment>
<feature type="transmembrane region" description="Helical" evidence="1">
    <location>
        <begin position="108"/>
        <end position="133"/>
    </location>
</feature>
<feature type="transmembrane region" description="Helical" evidence="1">
    <location>
        <begin position="183"/>
        <end position="201"/>
    </location>
</feature>
<keyword evidence="3" id="KW-1185">Reference proteome</keyword>
<protein>
    <submittedName>
        <fullName evidence="2">ABC-2 family transporter protein</fullName>
    </submittedName>
</protein>
<evidence type="ECO:0000256" key="1">
    <source>
        <dbReference type="SAM" id="Phobius"/>
    </source>
</evidence>
<dbReference type="Proteomes" id="UP001241758">
    <property type="component" value="Unassembled WGS sequence"/>
</dbReference>
<keyword evidence="1" id="KW-0472">Membrane</keyword>
<evidence type="ECO:0000313" key="2">
    <source>
        <dbReference type="EMBL" id="MDI6098939.1"/>
    </source>
</evidence>
<reference evidence="2 3" key="1">
    <citation type="submission" date="2023-05" db="EMBL/GenBank/DDBJ databases">
        <title>Actinoplanes sp. NEAU-A12 genome sequencing.</title>
        <authorList>
            <person name="Wang Z.-S."/>
        </authorList>
    </citation>
    <scope>NUCLEOTIDE SEQUENCE [LARGE SCALE GENOMIC DNA]</scope>
    <source>
        <strain evidence="2 3">NEAU-A12</strain>
    </source>
</reference>
<dbReference type="PANTHER" id="PTHR36832">
    <property type="entry name" value="SLR1174 PROTEIN-RELATED"/>
    <property type="match status" value="1"/>
</dbReference>
<organism evidence="2 3">
    <name type="scientific">Actinoplanes sandaracinus</name>
    <dbReference type="NCBI Taxonomy" id="3045177"/>
    <lineage>
        <taxon>Bacteria</taxon>
        <taxon>Bacillati</taxon>
        <taxon>Actinomycetota</taxon>
        <taxon>Actinomycetes</taxon>
        <taxon>Micromonosporales</taxon>
        <taxon>Micromonosporaceae</taxon>
        <taxon>Actinoplanes</taxon>
    </lineage>
</organism>
<sequence length="267" mass="28136">MIRAARRYAPFALAGLHAVTQYRSTIVLSAITAAAATALQVFLWREVYVGGSAPAGLPFVHLTSYIVLAQILGLLHTNRIDELIAGEVYRGDIAVSLVRPVNYALSCLAVNLPTAAVSAVLAGVPVLAGFSLFASLPVPTAANLALFAVAVLLSVALAFQINFLVGLAAFVTTNTWGIRTIKNALVAFLAGQVIPLALFPADVVTLLRLLPFQGLIDSPLRLLLGGYGDWADAGRILAVQAGWVVLLTGVMSLAWRRSLRKVEVLGG</sequence>
<keyword evidence="1" id="KW-0812">Transmembrane</keyword>
<dbReference type="RefSeq" id="WP_282758861.1">
    <property type="nucleotide sequence ID" value="NZ_JASCTH010000005.1"/>
</dbReference>
<name>A0ABT6WGU0_9ACTN</name>
<dbReference type="Pfam" id="PF06182">
    <property type="entry name" value="ABC2_membrane_6"/>
    <property type="match status" value="1"/>
</dbReference>
<feature type="transmembrane region" description="Helical" evidence="1">
    <location>
        <begin position="55"/>
        <end position="75"/>
    </location>
</feature>
<accession>A0ABT6WGU0</accession>
<proteinExistence type="predicted"/>
<dbReference type="EMBL" id="JASCTH010000005">
    <property type="protein sequence ID" value="MDI6098939.1"/>
    <property type="molecule type" value="Genomic_DNA"/>
</dbReference>
<dbReference type="InterPro" id="IPR010390">
    <property type="entry name" value="ABC-2_transporter-like"/>
</dbReference>
<evidence type="ECO:0000313" key="3">
    <source>
        <dbReference type="Proteomes" id="UP001241758"/>
    </source>
</evidence>
<feature type="transmembrane region" description="Helical" evidence="1">
    <location>
        <begin position="21"/>
        <end position="43"/>
    </location>
</feature>
<dbReference type="PANTHER" id="PTHR36832:SF1">
    <property type="entry name" value="SLR1174 PROTEIN"/>
    <property type="match status" value="1"/>
</dbReference>
<keyword evidence="1" id="KW-1133">Transmembrane helix</keyword>
<feature type="transmembrane region" description="Helical" evidence="1">
    <location>
        <begin position="236"/>
        <end position="255"/>
    </location>
</feature>
<feature type="transmembrane region" description="Helical" evidence="1">
    <location>
        <begin position="145"/>
        <end position="171"/>
    </location>
</feature>
<gene>
    <name evidence="2" type="ORF">QLQ12_10040</name>
</gene>